<dbReference type="InterPro" id="IPR012394">
    <property type="entry name" value="Aldehyde_DH_NAD(P)"/>
</dbReference>
<evidence type="ECO:0000259" key="6">
    <source>
        <dbReference type="Pfam" id="PF00171"/>
    </source>
</evidence>
<keyword evidence="8" id="KW-1185">Reference proteome</keyword>
<dbReference type="PANTHER" id="PTHR43570">
    <property type="entry name" value="ALDEHYDE DEHYDROGENASE"/>
    <property type="match status" value="1"/>
</dbReference>
<dbReference type="Gene3D" id="3.40.309.10">
    <property type="entry name" value="Aldehyde Dehydrogenase, Chain A, domain 2"/>
    <property type="match status" value="1"/>
</dbReference>
<accession>A0ABQ1QQ98</accession>
<reference evidence="8" key="1">
    <citation type="journal article" date="2019" name="Int. J. Syst. Evol. Microbiol.">
        <title>The Global Catalogue of Microorganisms (GCM) 10K type strain sequencing project: providing services to taxonomists for standard genome sequencing and annotation.</title>
        <authorList>
            <consortium name="The Broad Institute Genomics Platform"/>
            <consortium name="The Broad Institute Genome Sequencing Center for Infectious Disease"/>
            <person name="Wu L."/>
            <person name="Ma J."/>
        </authorList>
    </citation>
    <scope>NUCLEOTIDE SEQUENCE [LARGE SCALE GENOMIC DNA]</scope>
    <source>
        <strain evidence="8">CGMCC 1.12922</strain>
    </source>
</reference>
<dbReference type="CDD" id="cd07087">
    <property type="entry name" value="ALDH_F3-13-14_CALDH-like"/>
    <property type="match status" value="1"/>
</dbReference>
<dbReference type="PROSITE" id="PS00687">
    <property type="entry name" value="ALDEHYDE_DEHYDR_GLU"/>
    <property type="match status" value="1"/>
</dbReference>
<dbReference type="RefSeq" id="WP_188527749.1">
    <property type="nucleotide sequence ID" value="NZ_BMGI01000003.1"/>
</dbReference>
<evidence type="ECO:0000256" key="2">
    <source>
        <dbReference type="ARBA" id="ARBA00023002"/>
    </source>
</evidence>
<sequence>MKNADLQMQIAPLRRHFEAGATRSLSWRRAQLKALVAMSREREGEIAAALAEDLGKSAFEAYVSEIGFIASHARHALKRLRRWARPRRRPVDLLNLPGRAWLQPEPRGVVLILAPWNYPWHLALSPLIGALAAGNCAVLKPSEFAPATSALLARLLPEYLDEAAVRVIEGDADVAQALLAEPFDLVFFTGSTAVGRKVMQAASAHLAPVVLELGGKSPTIVTRDADLAVAARRIAWGKSVNAGQTCVAPDYLLVESAVAKPFLDALTTEFRRQLGKAPRNSRDYGRIVSRRHFDRLSAMLGEGETPFGGQTDAEALFIAPTLLRNLPADAAAMNEEIFGPILPVIEVESIDAAIAHVRAGPKPLALYLFSKNRDTQRRVIAETSSGSVLINDVMMQVSPPGLPFGGVGASGMGTYHGAASFDSFSHLKPVLRKWTWGDIAVRYPPYSARARRWLRRLF</sequence>
<dbReference type="InterPro" id="IPR016162">
    <property type="entry name" value="Ald_DH_N"/>
</dbReference>
<dbReference type="PANTHER" id="PTHR43570:SF16">
    <property type="entry name" value="ALDEHYDE DEHYDROGENASE TYPE III, ISOFORM Q"/>
    <property type="match status" value="1"/>
</dbReference>
<name>A0ABQ1QQ98_9RHOB</name>
<dbReference type="PIRSF" id="PIRSF036492">
    <property type="entry name" value="ALDH"/>
    <property type="match status" value="1"/>
</dbReference>
<evidence type="ECO:0000256" key="4">
    <source>
        <dbReference type="PROSITE-ProRule" id="PRU10007"/>
    </source>
</evidence>
<proteinExistence type="inferred from homology"/>
<evidence type="ECO:0000313" key="7">
    <source>
        <dbReference type="EMBL" id="GGD38240.1"/>
    </source>
</evidence>
<evidence type="ECO:0000313" key="8">
    <source>
        <dbReference type="Proteomes" id="UP000617355"/>
    </source>
</evidence>
<dbReference type="SUPFAM" id="SSF53720">
    <property type="entry name" value="ALDH-like"/>
    <property type="match status" value="1"/>
</dbReference>
<dbReference type="Pfam" id="PF00171">
    <property type="entry name" value="Aldedh"/>
    <property type="match status" value="1"/>
</dbReference>
<dbReference type="InterPro" id="IPR016161">
    <property type="entry name" value="Ald_DH/histidinol_DH"/>
</dbReference>
<dbReference type="InterPro" id="IPR016163">
    <property type="entry name" value="Ald_DH_C"/>
</dbReference>
<dbReference type="InterPro" id="IPR029510">
    <property type="entry name" value="Ald_DH_CS_GLU"/>
</dbReference>
<protein>
    <recommendedName>
        <fullName evidence="3">Aldehyde dehydrogenase</fullName>
    </recommendedName>
</protein>
<feature type="domain" description="Aldehyde dehydrogenase" evidence="6">
    <location>
        <begin position="5"/>
        <end position="429"/>
    </location>
</feature>
<dbReference type="EMBL" id="BMGI01000003">
    <property type="protein sequence ID" value="GGD38240.1"/>
    <property type="molecule type" value="Genomic_DNA"/>
</dbReference>
<keyword evidence="2 3" id="KW-0560">Oxidoreductase</keyword>
<evidence type="ECO:0000256" key="3">
    <source>
        <dbReference type="PIRNR" id="PIRNR036492"/>
    </source>
</evidence>
<dbReference type="Gene3D" id="3.40.605.10">
    <property type="entry name" value="Aldehyde Dehydrogenase, Chain A, domain 1"/>
    <property type="match status" value="1"/>
</dbReference>
<evidence type="ECO:0000256" key="5">
    <source>
        <dbReference type="RuleBase" id="RU003345"/>
    </source>
</evidence>
<gene>
    <name evidence="7" type="primary">aldA</name>
    <name evidence="7" type="ORF">GCM10011358_22550</name>
</gene>
<comment type="caution">
    <text evidence="7">The sequence shown here is derived from an EMBL/GenBank/DDBJ whole genome shotgun (WGS) entry which is preliminary data.</text>
</comment>
<evidence type="ECO:0000256" key="1">
    <source>
        <dbReference type="ARBA" id="ARBA00009986"/>
    </source>
</evidence>
<dbReference type="InterPro" id="IPR015590">
    <property type="entry name" value="Aldehyde_DH_dom"/>
</dbReference>
<dbReference type="Proteomes" id="UP000617355">
    <property type="component" value="Unassembled WGS sequence"/>
</dbReference>
<feature type="active site" evidence="4">
    <location>
        <position position="212"/>
    </location>
</feature>
<comment type="similarity">
    <text evidence="1 3 5">Belongs to the aldehyde dehydrogenase family.</text>
</comment>
<organism evidence="7 8">
    <name type="scientific">Sinisalibacter lacisalsi</name>
    <dbReference type="NCBI Taxonomy" id="1526570"/>
    <lineage>
        <taxon>Bacteria</taxon>
        <taxon>Pseudomonadati</taxon>
        <taxon>Pseudomonadota</taxon>
        <taxon>Alphaproteobacteria</taxon>
        <taxon>Rhodobacterales</taxon>
        <taxon>Roseobacteraceae</taxon>
        <taxon>Sinisalibacter</taxon>
    </lineage>
</organism>